<accession>A0A6A6Z2K8</accession>
<dbReference type="RefSeq" id="XP_033582194.1">
    <property type="nucleotide sequence ID" value="XM_033721784.1"/>
</dbReference>
<dbReference type="Proteomes" id="UP000504636">
    <property type="component" value="Unplaced"/>
</dbReference>
<dbReference type="Gene3D" id="2.120.10.30">
    <property type="entry name" value="TolB, C-terminal domain"/>
    <property type="match status" value="1"/>
</dbReference>
<dbReference type="AlphaFoldDB" id="A0A6A6Z2K8"/>
<protein>
    <submittedName>
        <fullName evidence="1 3">Calcium-dependent phosphotriesterase</fullName>
    </submittedName>
</protein>
<dbReference type="SUPFAM" id="SSF63829">
    <property type="entry name" value="Calcium-dependent phosphotriesterase"/>
    <property type="match status" value="1"/>
</dbReference>
<evidence type="ECO:0000313" key="2">
    <source>
        <dbReference type="Proteomes" id="UP000504636"/>
    </source>
</evidence>
<dbReference type="EMBL" id="MU003694">
    <property type="protein sequence ID" value="KAF2815230.1"/>
    <property type="molecule type" value="Genomic_DNA"/>
</dbReference>
<keyword evidence="2" id="KW-1185">Reference proteome</keyword>
<evidence type="ECO:0000313" key="3">
    <source>
        <dbReference type="RefSeq" id="XP_033582194.1"/>
    </source>
</evidence>
<proteinExistence type="predicted"/>
<dbReference type="PANTHER" id="PTHR11799">
    <property type="entry name" value="PARAOXONASE"/>
    <property type="match status" value="1"/>
</dbReference>
<reference evidence="1 3" key="1">
    <citation type="journal article" date="2020" name="Stud. Mycol.">
        <title>101 Dothideomycetes genomes: a test case for predicting lifestyles and emergence of pathogens.</title>
        <authorList>
            <person name="Haridas S."/>
            <person name="Albert R."/>
            <person name="Binder M."/>
            <person name="Bloem J."/>
            <person name="Labutti K."/>
            <person name="Salamov A."/>
            <person name="Andreopoulos B."/>
            <person name="Baker S."/>
            <person name="Barry K."/>
            <person name="Bills G."/>
            <person name="Bluhm B."/>
            <person name="Cannon C."/>
            <person name="Castanera R."/>
            <person name="Culley D."/>
            <person name="Daum C."/>
            <person name="Ezra D."/>
            <person name="Gonzalez J."/>
            <person name="Henrissat B."/>
            <person name="Kuo A."/>
            <person name="Liang C."/>
            <person name="Lipzen A."/>
            <person name="Lutzoni F."/>
            <person name="Magnuson J."/>
            <person name="Mondo S."/>
            <person name="Nolan M."/>
            <person name="Ohm R."/>
            <person name="Pangilinan J."/>
            <person name="Park H.-J."/>
            <person name="Ramirez L."/>
            <person name="Alfaro M."/>
            <person name="Sun H."/>
            <person name="Tritt A."/>
            <person name="Yoshinaga Y."/>
            <person name="Zwiers L.-H."/>
            <person name="Turgeon B."/>
            <person name="Goodwin S."/>
            <person name="Spatafora J."/>
            <person name="Crous P."/>
            <person name="Grigoriev I."/>
        </authorList>
    </citation>
    <scope>NUCLEOTIDE SEQUENCE</scope>
    <source>
        <strain evidence="1 3">CBS 304.34</strain>
    </source>
</reference>
<dbReference type="GeneID" id="54462677"/>
<evidence type="ECO:0000313" key="1">
    <source>
        <dbReference type="EMBL" id="KAF2815230.1"/>
    </source>
</evidence>
<reference evidence="3" key="2">
    <citation type="submission" date="2020-04" db="EMBL/GenBank/DDBJ databases">
        <authorList>
            <consortium name="NCBI Genome Project"/>
        </authorList>
    </citation>
    <scope>NUCLEOTIDE SEQUENCE</scope>
    <source>
        <strain evidence="3">CBS 304.34</strain>
    </source>
</reference>
<name>A0A6A6Z2K8_9PEZI</name>
<dbReference type="InterPro" id="IPR011042">
    <property type="entry name" value="6-blade_b-propeller_TolB-like"/>
</dbReference>
<dbReference type="InterPro" id="IPR051288">
    <property type="entry name" value="Serum_paraoxonase/arylesterase"/>
</dbReference>
<gene>
    <name evidence="1 3" type="ORF">BDZ99DRAFT_472543</name>
</gene>
<dbReference type="PANTHER" id="PTHR11799:SF30">
    <property type="entry name" value="SERUM PARAOXONASE_ARYLESTERASE 2"/>
    <property type="match status" value="1"/>
</dbReference>
<reference evidence="3" key="3">
    <citation type="submission" date="2025-04" db="UniProtKB">
        <authorList>
            <consortium name="RefSeq"/>
        </authorList>
    </citation>
    <scope>IDENTIFICATION</scope>
    <source>
        <strain evidence="3">CBS 304.34</strain>
    </source>
</reference>
<sequence length="386" mass="42333">MYIKTAGLTTILLSIAAPWLYGRAILLSHMITNAPHKITPLSTFKAQEHRLTHSIRNCEDGLMDEAMGLAILSCDAGRDSWNTVLGYFNIADVVNGGLYLYDYSNADLSDEEALKRITFSNFPSAETDFHPLGIEYYAPTSTLYVVNHARSGSAVEIFQLSISDGIATHVGTLKHELLPTPNAIVAINEAEIYVSNDHHFRVRFNPVLAKLETYIGIPGGSVVHINLAKNITRTVARVPMANGIKFLNETTLAVSSSSTETVRLYNVTETTRDLVFLKSITVPEGSPDNLSVDGNGKLLIAAHMHVPSMMKISQTRIWCNSPEGQGTDVCKVRAPSWLGEWSEEGGVKTLYRGVDIMTASTVMRDTTRGIALVTGLYDRGVLVFRD</sequence>
<dbReference type="OrthoDB" id="5307922at2759"/>
<organism evidence="1">
    <name type="scientific">Mytilinidion resinicola</name>
    <dbReference type="NCBI Taxonomy" id="574789"/>
    <lineage>
        <taxon>Eukaryota</taxon>
        <taxon>Fungi</taxon>
        <taxon>Dikarya</taxon>
        <taxon>Ascomycota</taxon>
        <taxon>Pezizomycotina</taxon>
        <taxon>Dothideomycetes</taxon>
        <taxon>Pleosporomycetidae</taxon>
        <taxon>Mytilinidiales</taxon>
        <taxon>Mytilinidiaceae</taxon>
        <taxon>Mytilinidion</taxon>
    </lineage>
</organism>